<sequence>MEGMPSPPQDHSSDPQRPATATGRRRWRRSALIAVPFVLLFVLVMAPQWTHDRQLDGLVGRVLSHPLPSETRFSDDEVDASVALRGNSNHCDYRVRFNLQTKRSVDEVVRHYEAARIGIAGGGVSVVVWTPSKNPSNTLTFDDKLIIVELQDNFHDPSWDLRCH</sequence>
<accession>A0A7X0C9V5</accession>
<comment type="caution">
    <text evidence="3">The sequence shown here is derived from an EMBL/GenBank/DDBJ whole genome shotgun (WGS) entry which is preliminary data.</text>
</comment>
<dbReference type="AlphaFoldDB" id="A0A7X0C9V5"/>
<feature type="region of interest" description="Disordered" evidence="1">
    <location>
        <begin position="1"/>
        <end position="25"/>
    </location>
</feature>
<reference evidence="3 4" key="1">
    <citation type="submission" date="2020-08" db="EMBL/GenBank/DDBJ databases">
        <title>Sequencing the genomes of 1000 actinobacteria strains.</title>
        <authorList>
            <person name="Klenk H.-P."/>
        </authorList>
    </citation>
    <scope>NUCLEOTIDE SEQUENCE [LARGE SCALE GENOMIC DNA]</scope>
    <source>
        <strain evidence="3 4">DSM 45913</strain>
    </source>
</reference>
<keyword evidence="2" id="KW-0472">Membrane</keyword>
<feature type="transmembrane region" description="Helical" evidence="2">
    <location>
        <begin position="31"/>
        <end position="49"/>
    </location>
</feature>
<dbReference type="RefSeq" id="WP_185088125.1">
    <property type="nucleotide sequence ID" value="NZ_JACHJB010000003.1"/>
</dbReference>
<name>A0A7X0C9V5_9ACTN</name>
<evidence type="ECO:0000256" key="1">
    <source>
        <dbReference type="SAM" id="MobiDB-lite"/>
    </source>
</evidence>
<evidence type="ECO:0000313" key="4">
    <source>
        <dbReference type="Proteomes" id="UP000583800"/>
    </source>
</evidence>
<keyword evidence="4" id="KW-1185">Reference proteome</keyword>
<gene>
    <name evidence="3" type="ORF">FHU36_006883</name>
</gene>
<keyword evidence="2" id="KW-0812">Transmembrane</keyword>
<evidence type="ECO:0000313" key="3">
    <source>
        <dbReference type="EMBL" id="MBB6350311.1"/>
    </source>
</evidence>
<protein>
    <submittedName>
        <fullName evidence="3">Uncharacterized protein</fullName>
    </submittedName>
</protein>
<proteinExistence type="predicted"/>
<evidence type="ECO:0000256" key="2">
    <source>
        <dbReference type="SAM" id="Phobius"/>
    </source>
</evidence>
<keyword evidence="2" id="KW-1133">Transmembrane helix</keyword>
<dbReference type="Proteomes" id="UP000583800">
    <property type="component" value="Unassembled WGS sequence"/>
</dbReference>
<dbReference type="EMBL" id="JACHJB010000003">
    <property type="protein sequence ID" value="MBB6350311.1"/>
    <property type="molecule type" value="Genomic_DNA"/>
</dbReference>
<organism evidence="3 4">
    <name type="scientific">Nonomuraea muscovyensis</name>
    <dbReference type="NCBI Taxonomy" id="1124761"/>
    <lineage>
        <taxon>Bacteria</taxon>
        <taxon>Bacillati</taxon>
        <taxon>Actinomycetota</taxon>
        <taxon>Actinomycetes</taxon>
        <taxon>Streptosporangiales</taxon>
        <taxon>Streptosporangiaceae</taxon>
        <taxon>Nonomuraea</taxon>
    </lineage>
</organism>